<feature type="domain" description="HAT C-terminal dimerisation" evidence="2">
    <location>
        <begin position="134"/>
        <end position="197"/>
    </location>
</feature>
<accession>A0AAW2BA83</accession>
<name>A0AAW2BA83_9ROSI</name>
<dbReference type="PANTHER" id="PTHR23272">
    <property type="entry name" value="BED FINGER-RELATED"/>
    <property type="match status" value="1"/>
</dbReference>
<evidence type="ECO:0000259" key="3">
    <source>
        <dbReference type="Pfam" id="PF14372"/>
    </source>
</evidence>
<proteinExistence type="predicted"/>
<evidence type="ECO:0000259" key="2">
    <source>
        <dbReference type="Pfam" id="PF05699"/>
    </source>
</evidence>
<dbReference type="Pfam" id="PF05699">
    <property type="entry name" value="Dimer_Tnp_hAT"/>
    <property type="match status" value="1"/>
</dbReference>
<dbReference type="EMBL" id="JAZDWU010000182">
    <property type="protein sequence ID" value="KAK9981952.1"/>
    <property type="molecule type" value="Genomic_DNA"/>
</dbReference>
<dbReference type="GO" id="GO:0046983">
    <property type="term" value="F:protein dimerization activity"/>
    <property type="evidence" value="ECO:0007669"/>
    <property type="project" value="InterPro"/>
</dbReference>
<dbReference type="Proteomes" id="UP001459277">
    <property type="component" value="Unassembled WGS sequence"/>
</dbReference>
<dbReference type="Pfam" id="PF14372">
    <property type="entry name" value="hAT-like_RNase-H"/>
    <property type="match status" value="1"/>
</dbReference>
<dbReference type="InterPro" id="IPR008906">
    <property type="entry name" value="HATC_C_dom"/>
</dbReference>
<organism evidence="4 5">
    <name type="scientific">Lithocarpus litseifolius</name>
    <dbReference type="NCBI Taxonomy" id="425828"/>
    <lineage>
        <taxon>Eukaryota</taxon>
        <taxon>Viridiplantae</taxon>
        <taxon>Streptophyta</taxon>
        <taxon>Embryophyta</taxon>
        <taxon>Tracheophyta</taxon>
        <taxon>Spermatophyta</taxon>
        <taxon>Magnoliopsida</taxon>
        <taxon>eudicotyledons</taxon>
        <taxon>Gunneridae</taxon>
        <taxon>Pentapetalae</taxon>
        <taxon>rosids</taxon>
        <taxon>fabids</taxon>
        <taxon>Fagales</taxon>
        <taxon>Fagaceae</taxon>
        <taxon>Lithocarpus</taxon>
    </lineage>
</organism>
<dbReference type="GO" id="GO:0003677">
    <property type="term" value="F:DNA binding"/>
    <property type="evidence" value="ECO:0007669"/>
    <property type="project" value="InterPro"/>
</dbReference>
<evidence type="ECO:0008006" key="6">
    <source>
        <dbReference type="Google" id="ProtNLM"/>
    </source>
</evidence>
<comment type="caution">
    <text evidence="4">The sequence shown here is derived from an EMBL/GenBank/DDBJ whole genome shotgun (WGS) entry which is preliminary data.</text>
</comment>
<dbReference type="AlphaFoldDB" id="A0AAW2BA83"/>
<protein>
    <recommendedName>
        <fullName evidence="6">HAT C-terminal dimerisation domain-containing protein</fullName>
    </recommendedName>
</protein>
<evidence type="ECO:0000256" key="1">
    <source>
        <dbReference type="SAM" id="MobiDB-lite"/>
    </source>
</evidence>
<dbReference type="SUPFAM" id="SSF53098">
    <property type="entry name" value="Ribonuclease H-like"/>
    <property type="match status" value="1"/>
</dbReference>
<feature type="region of interest" description="Disordered" evidence="1">
    <location>
        <begin position="1"/>
        <end position="37"/>
    </location>
</feature>
<feature type="compositionally biased region" description="Acidic residues" evidence="1">
    <location>
        <begin position="1"/>
        <end position="30"/>
    </location>
</feature>
<evidence type="ECO:0000313" key="4">
    <source>
        <dbReference type="EMBL" id="KAK9981952.1"/>
    </source>
</evidence>
<dbReference type="InterPro" id="IPR025525">
    <property type="entry name" value="hAT-like_transposase_RNase-H"/>
</dbReference>
<gene>
    <name evidence="4" type="ORF">SO802_035185</name>
</gene>
<dbReference type="PANTHER" id="PTHR23272:SF179">
    <property type="entry name" value="ZINC FINGER BED DOMAIN-CONTAINING PROTEIN RICESLEEPER 2-LIKE ISOFORM X1"/>
    <property type="match status" value="1"/>
</dbReference>
<reference evidence="4 5" key="1">
    <citation type="submission" date="2024-01" db="EMBL/GenBank/DDBJ databases">
        <title>A telomere-to-telomere, gap-free genome of sweet tea (Lithocarpus litseifolius).</title>
        <authorList>
            <person name="Zhou J."/>
        </authorList>
    </citation>
    <scope>NUCLEOTIDE SEQUENCE [LARGE SCALE GENOMIC DNA]</scope>
    <source>
        <strain evidence="4">Zhou-2022a</strain>
        <tissue evidence="4">Leaf</tissue>
    </source>
</reference>
<evidence type="ECO:0000313" key="5">
    <source>
        <dbReference type="Proteomes" id="UP001459277"/>
    </source>
</evidence>
<keyword evidence="5" id="KW-1185">Reference proteome</keyword>
<sequence length="214" mass="24823">MVDLLGEDLEVEEQEGTEEEVEQEATNEDVDTSRKRKTTSDVWEHFTRKKADGKFKAQCHHYGKLYLGESSQAILDPRYKMKLLEFYYPNIYGNNSNLEIEKIKNLCYDLLDEYEDVDESPIDNEGSSHMPAMLKRSEDFDILAWWKSNGLKYPTLQRIAKDILAIPVTTVTLEFAFSTSGRLLSPHHSRLHPKTINFVCSELVMERNQRLAID</sequence>
<dbReference type="InterPro" id="IPR012337">
    <property type="entry name" value="RNaseH-like_sf"/>
</dbReference>
<feature type="domain" description="hAT-like transposase RNase-H fold" evidence="3">
    <location>
        <begin position="69"/>
        <end position="114"/>
    </location>
</feature>